<dbReference type="Proteomes" id="UP000189703">
    <property type="component" value="Unplaced"/>
</dbReference>
<sequence length="488" mass="53568">MAATTLFVLVALLFVPVHAQSQSSEEGFISAVISQKGLDFSKDILVDLAITSLAPLSLPQIQKTVKIPLVGNVHIVLSNITIYRVDVSASEVKPGDTGITIVASGATANLSMNWYYSYGTWFIPIVVSDKGHASIQVEGLEVGLTLGLENQEGTLELSLMECSCFVKEISIDLDGGASWLYQGLVDFFEGQITSSVENAITKNMKEGVLKLDSLFNTFPKEIPVDEIAALNIAFVNDPMLTDSSIGFEIDGLFVAADKAVNHGYYHKISKSSVSCKGPPKMLEISIDEAVFNSASDIYFNGDFMHWTVDKVPDQYILNTAGWKYIVPQLYKKYPDKDMNLNISLSSPPLIMISPDNINATIYSDMILDVLDDNKTIPVACISVVISTSASVEVIRNNLAGNVGLNDFTLTLKWSKVGNFHMHLIQSVMWIFLKTVFLPYVNLHLKKGFPLPIIRGFNLQNAKILCTNSLITVCSDVALADSFYNYLFP</sequence>
<dbReference type="InterPro" id="IPR017943">
    <property type="entry name" value="Bactericidal_perm-incr_a/b_dom"/>
</dbReference>
<dbReference type="CDD" id="cd00026">
    <property type="entry name" value="BPI2"/>
    <property type="match status" value="1"/>
</dbReference>
<dbReference type="InterPro" id="IPR017942">
    <property type="entry name" value="Lipid-bd_serum_glycop_N"/>
</dbReference>
<protein>
    <submittedName>
        <fullName evidence="7">BPI/LBP family protein At1g04970 isoform X1</fullName>
    </submittedName>
</protein>
<keyword evidence="1" id="KW-0325">Glycoprotein</keyword>
<keyword evidence="6" id="KW-1185">Reference proteome</keyword>
<dbReference type="GO" id="GO:0005615">
    <property type="term" value="C:extracellular space"/>
    <property type="evidence" value="ECO:0007669"/>
    <property type="project" value="InterPro"/>
</dbReference>
<dbReference type="Gene3D" id="3.15.10.10">
    <property type="entry name" value="Bactericidal permeability-increasing protein, domain 1"/>
    <property type="match status" value="1"/>
</dbReference>
<dbReference type="InterPro" id="IPR001124">
    <property type="entry name" value="Lipid-bd_serum_glycop_C"/>
</dbReference>
<comment type="similarity">
    <text evidence="2">Belongs to the BPI/LBP/Plunc superfamily. BPI/LBP (TC 1.C.40) family.</text>
</comment>
<dbReference type="SMART" id="SM00329">
    <property type="entry name" value="BPI2"/>
    <property type="match status" value="1"/>
</dbReference>
<evidence type="ECO:0000256" key="2">
    <source>
        <dbReference type="ARBA" id="ARBA00060933"/>
    </source>
</evidence>
<dbReference type="KEGG" id="nnu:104594148"/>
<dbReference type="InParanoid" id="A0A1U7ZVV5"/>
<dbReference type="GO" id="GO:0001530">
    <property type="term" value="F:lipopolysaccharide binding"/>
    <property type="evidence" value="ECO:0000318"/>
    <property type="project" value="GO_Central"/>
</dbReference>
<dbReference type="Pfam" id="PF01273">
    <property type="entry name" value="LBP_BPI_CETP"/>
    <property type="match status" value="1"/>
</dbReference>
<dbReference type="Gene3D" id="3.15.20.10">
    <property type="entry name" value="Bactericidal permeability-increasing protein, domain 2"/>
    <property type="match status" value="1"/>
</dbReference>
<dbReference type="RefSeq" id="XP_010252620.1">
    <property type="nucleotide sequence ID" value="XM_010254318.2"/>
</dbReference>
<accession>A0A1U7ZVV5</accession>
<dbReference type="OrthoDB" id="10255543at2759"/>
<dbReference type="STRING" id="4432.A0A1U7ZVV5"/>
<dbReference type="eggNOG" id="KOG4160">
    <property type="taxonomic scope" value="Eukaryota"/>
</dbReference>
<feature type="signal peptide" evidence="3">
    <location>
        <begin position="1"/>
        <end position="19"/>
    </location>
</feature>
<evidence type="ECO:0000313" key="7">
    <source>
        <dbReference type="RefSeq" id="XP_010252620.1"/>
    </source>
</evidence>
<dbReference type="OMA" id="AVTMLFH"/>
<dbReference type="PANTHER" id="PTHR46801">
    <property type="entry name" value="OS06G0309200 PROTEIN"/>
    <property type="match status" value="1"/>
</dbReference>
<keyword evidence="3" id="KW-0732">Signal</keyword>
<dbReference type="GeneID" id="104594148"/>
<dbReference type="Pfam" id="PF02886">
    <property type="entry name" value="LBP_BPI_CETP_C"/>
    <property type="match status" value="1"/>
</dbReference>
<name>A0A1U7ZVV5_NELNU</name>
<dbReference type="SUPFAM" id="SSF55394">
    <property type="entry name" value="Bactericidal permeability-increasing protein, BPI"/>
    <property type="match status" value="2"/>
</dbReference>
<evidence type="ECO:0000259" key="5">
    <source>
        <dbReference type="SMART" id="SM00329"/>
    </source>
</evidence>
<evidence type="ECO:0000256" key="3">
    <source>
        <dbReference type="SAM" id="SignalP"/>
    </source>
</evidence>
<organism evidence="6 7">
    <name type="scientific">Nelumbo nucifera</name>
    <name type="common">Sacred lotus</name>
    <dbReference type="NCBI Taxonomy" id="4432"/>
    <lineage>
        <taxon>Eukaryota</taxon>
        <taxon>Viridiplantae</taxon>
        <taxon>Streptophyta</taxon>
        <taxon>Embryophyta</taxon>
        <taxon>Tracheophyta</taxon>
        <taxon>Spermatophyta</taxon>
        <taxon>Magnoliopsida</taxon>
        <taxon>Proteales</taxon>
        <taxon>Nelumbonaceae</taxon>
        <taxon>Nelumbo</taxon>
    </lineage>
</organism>
<evidence type="ECO:0000313" key="6">
    <source>
        <dbReference type="Proteomes" id="UP000189703"/>
    </source>
</evidence>
<reference evidence="7" key="1">
    <citation type="submission" date="2025-08" db="UniProtKB">
        <authorList>
            <consortium name="RefSeq"/>
        </authorList>
    </citation>
    <scope>IDENTIFICATION</scope>
</reference>
<dbReference type="FunCoup" id="A0A1U7ZVV5">
    <property type="interactions" value="1280"/>
</dbReference>
<dbReference type="SMART" id="SM00328">
    <property type="entry name" value="BPI1"/>
    <property type="match status" value="1"/>
</dbReference>
<evidence type="ECO:0000256" key="1">
    <source>
        <dbReference type="ARBA" id="ARBA00023180"/>
    </source>
</evidence>
<dbReference type="AlphaFoldDB" id="A0A1U7ZVV5"/>
<dbReference type="InterPro" id="IPR030675">
    <property type="entry name" value="BPI/LBP"/>
</dbReference>
<evidence type="ECO:0000259" key="4">
    <source>
        <dbReference type="SMART" id="SM00328"/>
    </source>
</evidence>
<dbReference type="PANTHER" id="PTHR46801:SF2">
    <property type="entry name" value="LIPOPOLYSACCHARIDE-BINDING PROTEIN"/>
    <property type="match status" value="1"/>
</dbReference>
<dbReference type="GO" id="GO:1903409">
    <property type="term" value="P:reactive oxygen species biosynthetic process"/>
    <property type="evidence" value="ECO:0000318"/>
    <property type="project" value="GO_Central"/>
</dbReference>
<dbReference type="PIRSF" id="PIRSF002417">
    <property type="entry name" value="Lipid_binding_protein"/>
    <property type="match status" value="1"/>
</dbReference>
<feature type="domain" description="Lipid-binding serum glycoprotein N-terminal" evidence="4">
    <location>
        <begin position="33"/>
        <end position="258"/>
    </location>
</feature>
<dbReference type="FunFam" id="3.15.10.10:FF:000001">
    <property type="entry name" value="phospholipid transfer protein-like"/>
    <property type="match status" value="1"/>
</dbReference>
<gene>
    <name evidence="7" type="primary">LOC104594148</name>
</gene>
<dbReference type="InterPro" id="IPR045897">
    <property type="entry name" value="BPI/LBP_pln"/>
</dbReference>
<dbReference type="CDD" id="cd00025">
    <property type="entry name" value="BPI1"/>
    <property type="match status" value="1"/>
</dbReference>
<feature type="domain" description="Lipid-binding serum glycoprotein C-terminal" evidence="5">
    <location>
        <begin position="276"/>
        <end position="474"/>
    </location>
</feature>
<proteinExistence type="inferred from homology"/>
<feature type="chain" id="PRO_5010532892" evidence="3">
    <location>
        <begin position="20"/>
        <end position="488"/>
    </location>
</feature>